<protein>
    <recommendedName>
        <fullName evidence="1">Group II intron maturase-specific domain-containing protein</fullName>
    </recommendedName>
</protein>
<feature type="domain" description="Group II intron maturase-specific" evidence="1">
    <location>
        <begin position="2"/>
        <end position="43"/>
    </location>
</feature>
<reference evidence="2 3" key="1">
    <citation type="submission" date="2019-01" db="EMBL/GenBank/DDBJ databases">
        <title>Zoogloea oleivorans genome sequencing and assembly.</title>
        <authorList>
            <person name="Tancsics A."/>
            <person name="Farkas M."/>
            <person name="Kriszt B."/>
            <person name="Maroti G."/>
            <person name="Horvath B."/>
        </authorList>
    </citation>
    <scope>NUCLEOTIDE SEQUENCE [LARGE SCALE GENOMIC DNA]</scope>
    <source>
        <strain evidence="2 3">Buc</strain>
    </source>
</reference>
<dbReference type="OrthoDB" id="8538592at2"/>
<comment type="caution">
    <text evidence="2">The sequence shown here is derived from an EMBL/GenBank/DDBJ whole genome shotgun (WGS) entry which is preliminary data.</text>
</comment>
<proteinExistence type="predicted"/>
<evidence type="ECO:0000313" key="2">
    <source>
        <dbReference type="EMBL" id="TYC52937.1"/>
    </source>
</evidence>
<organism evidence="2 3">
    <name type="scientific">Zoogloea oleivorans</name>
    <dbReference type="NCBI Taxonomy" id="1552750"/>
    <lineage>
        <taxon>Bacteria</taxon>
        <taxon>Pseudomonadati</taxon>
        <taxon>Pseudomonadota</taxon>
        <taxon>Betaproteobacteria</taxon>
        <taxon>Rhodocyclales</taxon>
        <taxon>Zoogloeaceae</taxon>
        <taxon>Zoogloea</taxon>
    </lineage>
</organism>
<dbReference type="AlphaFoldDB" id="A0A6C2CG52"/>
<dbReference type="InterPro" id="IPR013597">
    <property type="entry name" value="Mat_intron_G2"/>
</dbReference>
<evidence type="ECO:0000259" key="1">
    <source>
        <dbReference type="Pfam" id="PF08388"/>
    </source>
</evidence>
<name>A0A6C2CG52_9RHOO</name>
<accession>A0A6C2CG52</accession>
<dbReference type="Proteomes" id="UP000389128">
    <property type="component" value="Unassembled WGS sequence"/>
</dbReference>
<dbReference type="Pfam" id="PF08388">
    <property type="entry name" value="GIIM"/>
    <property type="match status" value="1"/>
</dbReference>
<evidence type="ECO:0000313" key="3">
    <source>
        <dbReference type="Proteomes" id="UP000389128"/>
    </source>
</evidence>
<sequence length="55" mass="6606">MFNSILRGWHQYYGRFYESAMSAVWKHLNDYLTGWHKTRARQAPGRLALKFPEAF</sequence>
<dbReference type="EMBL" id="SDKK01000029">
    <property type="protein sequence ID" value="TYC52937.1"/>
    <property type="molecule type" value="Genomic_DNA"/>
</dbReference>
<gene>
    <name evidence="2" type="ORF">ETQ85_22080</name>
</gene>
<keyword evidence="3" id="KW-1185">Reference proteome</keyword>